<keyword evidence="5 8" id="KW-1133">Transmembrane helix</keyword>
<evidence type="ECO:0000256" key="7">
    <source>
        <dbReference type="ARBA" id="ARBA00023306"/>
    </source>
</evidence>
<dbReference type="AlphaFoldDB" id="A0A1E4R3S9"/>
<evidence type="ECO:0000313" key="10">
    <source>
        <dbReference type="EMBL" id="ODV55110.1"/>
    </source>
</evidence>
<evidence type="ECO:0000256" key="6">
    <source>
        <dbReference type="ARBA" id="ARBA00023136"/>
    </source>
</evidence>
<evidence type="ECO:0000256" key="8">
    <source>
        <dbReference type="HAMAP-Rule" id="MF_00912"/>
    </source>
</evidence>
<dbReference type="InterPro" id="IPR050487">
    <property type="entry name" value="FtsQ_DivIB"/>
</dbReference>
<evidence type="ECO:0000313" key="11">
    <source>
        <dbReference type="Proteomes" id="UP000094784"/>
    </source>
</evidence>
<dbReference type="PANTHER" id="PTHR37820:SF1">
    <property type="entry name" value="CELL DIVISION PROTEIN FTSQ"/>
    <property type="match status" value="1"/>
</dbReference>
<evidence type="ECO:0000259" key="9">
    <source>
        <dbReference type="PROSITE" id="PS51779"/>
    </source>
</evidence>
<dbReference type="OrthoDB" id="1819027at2"/>
<dbReference type="PROSITE" id="PS51779">
    <property type="entry name" value="POTRA"/>
    <property type="match status" value="1"/>
</dbReference>
<name>A0A1E4R3S9_9BACI</name>
<dbReference type="InterPro" id="IPR026580">
    <property type="entry name" value="DivIB"/>
</dbReference>
<evidence type="ECO:0000256" key="4">
    <source>
        <dbReference type="ARBA" id="ARBA00022692"/>
    </source>
</evidence>
<proteinExistence type="inferred from homology"/>
<dbReference type="InterPro" id="IPR005548">
    <property type="entry name" value="Cell_div_FtsQ/DivIB_C"/>
</dbReference>
<dbReference type="Proteomes" id="UP000094784">
    <property type="component" value="Unassembled WGS sequence"/>
</dbReference>
<gene>
    <name evidence="8" type="primary">divIB</name>
    <name evidence="10" type="ORF">BG258_03995</name>
</gene>
<comment type="caution">
    <text evidence="10">The sequence shown here is derived from an EMBL/GenBank/DDBJ whole genome shotgun (WGS) entry which is preliminary data.</text>
</comment>
<dbReference type="RefSeq" id="WP_069480282.1">
    <property type="nucleotide sequence ID" value="NZ_KV766182.1"/>
</dbReference>
<dbReference type="Pfam" id="PF03799">
    <property type="entry name" value="FtsQ_DivIB_C"/>
    <property type="match status" value="1"/>
</dbReference>
<dbReference type="PANTHER" id="PTHR37820">
    <property type="entry name" value="CELL DIVISION PROTEIN DIVIB"/>
    <property type="match status" value="1"/>
</dbReference>
<comment type="subcellular location">
    <subcellularLocation>
        <location evidence="8">Cell membrane</location>
        <topology evidence="8">Single-pass type II membrane protein</topology>
    </subcellularLocation>
    <subcellularLocation>
        <location evidence="1">Membrane</location>
    </subcellularLocation>
    <text evidence="8">Localizes to the division septum.</text>
</comment>
<dbReference type="InterPro" id="IPR013685">
    <property type="entry name" value="POTRA_FtsQ_type"/>
</dbReference>
<feature type="transmembrane region" description="Helical" evidence="8">
    <location>
        <begin position="26"/>
        <end position="43"/>
    </location>
</feature>
<dbReference type="EMBL" id="MECQ01000001">
    <property type="protein sequence ID" value="ODV55110.1"/>
    <property type="molecule type" value="Genomic_DNA"/>
</dbReference>
<dbReference type="GO" id="GO:0043093">
    <property type="term" value="P:FtsZ-dependent cytokinesis"/>
    <property type="evidence" value="ECO:0007669"/>
    <property type="project" value="UniProtKB-UniRule"/>
</dbReference>
<keyword evidence="6 8" id="KW-0472">Membrane</keyword>
<evidence type="ECO:0000256" key="2">
    <source>
        <dbReference type="ARBA" id="ARBA00022475"/>
    </source>
</evidence>
<comment type="function">
    <text evidence="8">Cell division protein that may be involved in stabilizing or promoting the assembly of the division complex.</text>
</comment>
<dbReference type="GO" id="GO:0032153">
    <property type="term" value="C:cell division site"/>
    <property type="evidence" value="ECO:0007669"/>
    <property type="project" value="UniProtKB-UniRule"/>
</dbReference>
<dbReference type="GO" id="GO:0005886">
    <property type="term" value="C:plasma membrane"/>
    <property type="evidence" value="ECO:0007669"/>
    <property type="project" value="UniProtKB-SubCell"/>
</dbReference>
<dbReference type="InterPro" id="IPR034746">
    <property type="entry name" value="POTRA"/>
</dbReference>
<keyword evidence="2 8" id="KW-1003">Cell membrane</keyword>
<dbReference type="Pfam" id="PF08478">
    <property type="entry name" value="POTRA_1"/>
    <property type="match status" value="1"/>
</dbReference>
<keyword evidence="7 8" id="KW-0131">Cell cycle</keyword>
<evidence type="ECO:0000256" key="5">
    <source>
        <dbReference type="ARBA" id="ARBA00022989"/>
    </source>
</evidence>
<comment type="similarity">
    <text evidence="8">Belongs to the FtsQ/DivIB family. DivIB subfamily.</text>
</comment>
<organism evidence="10 11">
    <name type="scientific">Lysinibacillus fusiformis</name>
    <dbReference type="NCBI Taxonomy" id="28031"/>
    <lineage>
        <taxon>Bacteria</taxon>
        <taxon>Bacillati</taxon>
        <taxon>Bacillota</taxon>
        <taxon>Bacilli</taxon>
        <taxon>Bacillales</taxon>
        <taxon>Bacillaceae</taxon>
        <taxon>Lysinibacillus</taxon>
    </lineage>
</organism>
<sequence length="277" mass="31865">MEKVIDIEDRIPTLKKRRKKRTNRKFIVLILLFFIVLAVLLYFQSPYSNINKITVNGAKLVDNEHYVETSTLALGKSMWGFKIEDVENLLLKDKWVKEAHVKRNWLRGVTIDVKEWKKVAYLAGDGTYYPLLENGERFEQKGNDTPIDAPVFIGITGEKTIKKLVEQLAQLKPEVLALISQVNTNSNDTNPNAVKLYMNDGYEVRAIIQTLADKLNYYPSIVAQIANLEKGVIDLEVGSYYRPFNEEYNKISIDMEANEDGELVDQEVTEDEQQEEE</sequence>
<reference evidence="10 11" key="1">
    <citation type="submission" date="2016-09" db="EMBL/GenBank/DDBJ databases">
        <title>Draft genome sequence of the soil isolate, Lysinibacillus fusiformis M5, a potential hypoxanthine producer.</title>
        <authorList>
            <person name="Gallegos-Monterrosa R."/>
            <person name="Maroti G."/>
            <person name="Balint B."/>
            <person name="Kovacs A.T."/>
        </authorList>
    </citation>
    <scope>NUCLEOTIDE SEQUENCE [LARGE SCALE GENOMIC DNA]</scope>
    <source>
        <strain evidence="10 11">M5</strain>
    </source>
</reference>
<keyword evidence="4 8" id="KW-0812">Transmembrane</keyword>
<evidence type="ECO:0000256" key="3">
    <source>
        <dbReference type="ARBA" id="ARBA00022618"/>
    </source>
</evidence>
<dbReference type="Gene3D" id="3.40.50.10960">
    <property type="match status" value="1"/>
</dbReference>
<feature type="domain" description="POTRA" evidence="9">
    <location>
        <begin position="48"/>
        <end position="116"/>
    </location>
</feature>
<protein>
    <recommendedName>
        <fullName evidence="8">Cell division protein DivIB</fullName>
    </recommendedName>
</protein>
<accession>A0A1E4R3S9</accession>
<dbReference type="Gene3D" id="3.10.20.310">
    <property type="entry name" value="membrane protein fhac"/>
    <property type="match status" value="1"/>
</dbReference>
<dbReference type="HAMAP" id="MF_00912">
    <property type="entry name" value="DivIB"/>
    <property type="match status" value="1"/>
</dbReference>
<evidence type="ECO:0000256" key="1">
    <source>
        <dbReference type="ARBA" id="ARBA00004370"/>
    </source>
</evidence>
<keyword evidence="3 8" id="KW-0132">Cell division</keyword>